<keyword evidence="2" id="KW-1185">Reference proteome</keyword>
<dbReference type="EMBL" id="CP146022">
    <property type="protein sequence ID" value="WWQ67798.1"/>
    <property type="molecule type" value="Genomic_DNA"/>
</dbReference>
<name>A0ACD5APS2_9ACTN</name>
<organism evidence="1 2">
    <name type="scientific">Streptomyces citrinus</name>
    <dbReference type="NCBI Taxonomy" id="3118173"/>
    <lineage>
        <taxon>Bacteria</taxon>
        <taxon>Bacillati</taxon>
        <taxon>Actinomycetota</taxon>
        <taxon>Actinomycetes</taxon>
        <taxon>Kitasatosporales</taxon>
        <taxon>Streptomycetaceae</taxon>
        <taxon>Streptomyces</taxon>
    </lineage>
</organism>
<gene>
    <name evidence="1" type="ORF">V2W30_33700</name>
</gene>
<accession>A0ACD5APS2</accession>
<reference evidence="1" key="1">
    <citation type="journal article" date="2025" name="Int. J. Syst. Evol. Microbiol.">
        <title>Streptomyces citrinus sp. nov., with yellow diffusible pigment.</title>
        <authorList>
            <person name="He Y."/>
            <person name="Yang E."/>
            <person name="Xu J."/>
            <person name="Sun Y."/>
            <person name="Sun L."/>
        </authorList>
    </citation>
    <scope>NUCLEOTIDE SEQUENCE</scope>
    <source>
        <strain evidence="1">Q6</strain>
    </source>
</reference>
<evidence type="ECO:0000313" key="2">
    <source>
        <dbReference type="Proteomes" id="UP001432251"/>
    </source>
</evidence>
<proteinExistence type="predicted"/>
<sequence>MTAIAAPPTTGRPRELRQNPYVQGLLTPRGIVGLVLVGGIALAGLLAPLLAPASPTAQSADSLTGLLAAGHPLGTDDLGRDVLSRVLYGIRSDLWIIAAAVPLGALLGVGLALAATTARVVDTVVQRIFDLIFAFPGLVLALAVTAIVGPGAGTVVLVVALAEIPVFGRQLRAAILVHREREYAVAAAVGGASRQRVLVRHILPNAADPLIVQIAVSLSVAVFIEGGMSYLGVGVVAPAPSLGNILASAVGHLGDTPSLALVPLAVVTLLVLGLSLLAEALNQGVRR</sequence>
<protein>
    <submittedName>
        <fullName evidence="1">ABC transporter permease</fullName>
    </submittedName>
</protein>
<evidence type="ECO:0000313" key="1">
    <source>
        <dbReference type="EMBL" id="WWQ67798.1"/>
    </source>
</evidence>
<dbReference type="Proteomes" id="UP001432251">
    <property type="component" value="Chromosome"/>
</dbReference>